<sequence length="849" mass="97031">MAPGTNCELSDFLKHVEKCKWFAIADTSPTGTRPIVSTRALQTYLTADRVRKLLLYVASSPNYERIVRERYLVVFSILLSIKQGVYITTFIQHDQLADERLPFLSRDEWPEVCKVIFTQFNETQWKFCAKRLVYDRLNDTRLHANEVVPFRKKHPLKEGSDSTIFRVELFEEYNHLFPDEPHHPPTSVFILKSCRSDNTRLHDNEVEAYRTLLSHSSGQNAMQNMARFYGSWIQGDTCYILREYVSGGTLTEFFKRTEPPTSANDILKFWTNFIQLVKPISCIHRLPDSHNHRSYRVGLHNDIKPDNILVSEMNNDSPFDVSYKLIDLGLAGFVLADDSDETQLRDVHGTKMYSAPEYFRGEKDRFRQQSIKQAHPSKDIWALACVISEAAVWSVFGYNGLIDYNERRIKATADIPSLAQTGYSGCFHDTTKVLDVVKDVHKEACHARRTNIDNIVSRVVLIVGGMMAQDPSRRPDALRVYEDLTRAIELEAPPTATTNARYSMPVQLPPDLPVGLGLVTTGTPPIQSSYESPGRSTYRPDRRATISTNPGARPFSTALSIEEEDISRQSLHVMARHTIDVPQQTPVSGINSSFQHSSAPVGQRDLPVASVDKALNYIRMKKADARTPPLQGQEWLKRLHGRDQIFLIDDSASMHQHWKEVKRVFEALAYLVKTKDPDGIELRFANSCEHDDRQKHRNGLMKNFEKVKPGGQCQMGIALNKILPNYYRTQMNKRSSWSSRVEEKPPVNIYILTDGVWSQGQECLSTVQDHITRLVNHLWETGRLEHVGIQFIRFGDNEIGRQRLDILDNDQKQYYEVPRDIVDTEPSTGNIFKMLLGSTDGNWDKQDTG</sequence>
<dbReference type="GeneID" id="29112071"/>
<dbReference type="InterPro" id="IPR002035">
    <property type="entry name" value="VWF_A"/>
</dbReference>
<dbReference type="InterPro" id="IPR000719">
    <property type="entry name" value="Prot_kinase_dom"/>
</dbReference>
<evidence type="ECO:0000256" key="1">
    <source>
        <dbReference type="SAM" id="MobiDB-lite"/>
    </source>
</evidence>
<dbReference type="GO" id="GO:0005524">
    <property type="term" value="F:ATP binding"/>
    <property type="evidence" value="ECO:0007669"/>
    <property type="project" value="InterPro"/>
</dbReference>
<dbReference type="Gene3D" id="1.10.510.10">
    <property type="entry name" value="Transferase(Phosphotransferase) domain 1"/>
    <property type="match status" value="1"/>
</dbReference>
<dbReference type="Gene3D" id="3.40.50.410">
    <property type="entry name" value="von Willebrand factor, type A domain"/>
    <property type="match status" value="1"/>
</dbReference>
<dbReference type="OMA" id="HANAENC"/>
<dbReference type="InterPro" id="IPR011009">
    <property type="entry name" value="Kinase-like_dom_sf"/>
</dbReference>
<dbReference type="Pfam" id="PF00069">
    <property type="entry name" value="Pkinase"/>
    <property type="match status" value="1"/>
</dbReference>
<accession>A0A177DXY4</accession>
<proteinExistence type="predicted"/>
<keyword evidence="4" id="KW-0418">Kinase</keyword>
<dbReference type="GO" id="GO:0004672">
    <property type="term" value="F:protein kinase activity"/>
    <property type="evidence" value="ECO:0007669"/>
    <property type="project" value="InterPro"/>
</dbReference>
<gene>
    <name evidence="4" type="ORF">CC77DRAFT_1028922</name>
</gene>
<name>A0A177DXY4_ALTAL</name>
<evidence type="ECO:0000259" key="3">
    <source>
        <dbReference type="PROSITE" id="PS50234"/>
    </source>
</evidence>
<reference evidence="4 5" key="1">
    <citation type="submission" date="2016-05" db="EMBL/GenBank/DDBJ databases">
        <title>Comparative analysis of secretome profiles of manganese(II)-oxidizing ascomycete fungi.</title>
        <authorList>
            <consortium name="DOE Joint Genome Institute"/>
            <person name="Zeiner C.A."/>
            <person name="Purvine S.O."/>
            <person name="Zink E.M."/>
            <person name="Wu S."/>
            <person name="Pasa-Tolic L."/>
            <person name="Chaput D.L."/>
            <person name="Haridas S."/>
            <person name="Grigoriev I.V."/>
            <person name="Santelli C.M."/>
            <person name="Hansel C.M."/>
        </authorList>
    </citation>
    <scope>NUCLEOTIDE SEQUENCE [LARGE SCALE GENOMIC DNA]</scope>
    <source>
        <strain evidence="4 5">SRC1lrK2f</strain>
    </source>
</reference>
<protein>
    <submittedName>
        <fullName evidence="4">Kinase-like protein</fullName>
    </submittedName>
</protein>
<feature type="compositionally biased region" description="Polar residues" evidence="1">
    <location>
        <begin position="523"/>
        <end position="535"/>
    </location>
</feature>
<dbReference type="PANTHER" id="PTHR34706:SF1">
    <property type="entry name" value="VWFA DOMAIN-CONTAINING PROTEIN"/>
    <property type="match status" value="1"/>
</dbReference>
<dbReference type="Proteomes" id="UP000077248">
    <property type="component" value="Unassembled WGS sequence"/>
</dbReference>
<dbReference type="InterPro" id="IPR036465">
    <property type="entry name" value="vWFA_dom_sf"/>
</dbReference>
<dbReference type="STRING" id="5599.A0A177DXY4"/>
<dbReference type="RefSeq" id="XP_018389451.1">
    <property type="nucleotide sequence ID" value="XM_018526477.1"/>
</dbReference>
<dbReference type="SMART" id="SM00220">
    <property type="entry name" value="S_TKc"/>
    <property type="match status" value="1"/>
</dbReference>
<dbReference type="SUPFAM" id="SSF56112">
    <property type="entry name" value="Protein kinase-like (PK-like)"/>
    <property type="match status" value="1"/>
</dbReference>
<evidence type="ECO:0000313" key="4">
    <source>
        <dbReference type="EMBL" id="OAG24030.1"/>
    </source>
</evidence>
<dbReference type="EMBL" id="KV441472">
    <property type="protein sequence ID" value="OAG24030.1"/>
    <property type="molecule type" value="Genomic_DNA"/>
</dbReference>
<feature type="domain" description="Protein kinase" evidence="2">
    <location>
        <begin position="150"/>
        <end position="488"/>
    </location>
</feature>
<dbReference type="PANTHER" id="PTHR34706">
    <property type="entry name" value="SLR1338 PROTEIN"/>
    <property type="match status" value="1"/>
</dbReference>
<dbReference type="PROSITE" id="PS50011">
    <property type="entry name" value="PROTEIN_KINASE_DOM"/>
    <property type="match status" value="1"/>
</dbReference>
<keyword evidence="4" id="KW-0808">Transferase</keyword>
<dbReference type="SUPFAM" id="SSF53300">
    <property type="entry name" value="vWA-like"/>
    <property type="match status" value="1"/>
</dbReference>
<dbReference type="VEuPathDB" id="FungiDB:CC77DRAFT_1028922"/>
<organism evidence="4 5">
    <name type="scientific">Alternaria alternata</name>
    <name type="common">Alternaria rot fungus</name>
    <name type="synonym">Torula alternata</name>
    <dbReference type="NCBI Taxonomy" id="5599"/>
    <lineage>
        <taxon>Eukaryota</taxon>
        <taxon>Fungi</taxon>
        <taxon>Dikarya</taxon>
        <taxon>Ascomycota</taxon>
        <taxon>Pezizomycotina</taxon>
        <taxon>Dothideomycetes</taxon>
        <taxon>Pleosporomycetidae</taxon>
        <taxon>Pleosporales</taxon>
        <taxon>Pleosporineae</taxon>
        <taxon>Pleosporaceae</taxon>
        <taxon>Alternaria</taxon>
        <taxon>Alternaria sect. Alternaria</taxon>
        <taxon>Alternaria alternata complex</taxon>
    </lineage>
</organism>
<feature type="region of interest" description="Disordered" evidence="1">
    <location>
        <begin position="523"/>
        <end position="554"/>
    </location>
</feature>
<dbReference type="PROSITE" id="PS50234">
    <property type="entry name" value="VWFA"/>
    <property type="match status" value="1"/>
</dbReference>
<dbReference type="AlphaFoldDB" id="A0A177DXY4"/>
<dbReference type="KEGG" id="aalt:CC77DRAFT_1028922"/>
<keyword evidence="5" id="KW-1185">Reference proteome</keyword>
<evidence type="ECO:0000259" key="2">
    <source>
        <dbReference type="PROSITE" id="PS50011"/>
    </source>
</evidence>
<evidence type="ECO:0000313" key="5">
    <source>
        <dbReference type="Proteomes" id="UP000077248"/>
    </source>
</evidence>
<feature type="domain" description="VWFA" evidence="3">
    <location>
        <begin position="643"/>
        <end position="835"/>
    </location>
</feature>
<dbReference type="CDD" id="cd00180">
    <property type="entry name" value="PKc"/>
    <property type="match status" value="1"/>
</dbReference>